<evidence type="ECO:0000313" key="6">
    <source>
        <dbReference type="Proteomes" id="UP001203058"/>
    </source>
</evidence>
<dbReference type="InterPro" id="IPR036388">
    <property type="entry name" value="WH-like_DNA-bd_sf"/>
</dbReference>
<keyword evidence="2" id="KW-0238">DNA-binding</keyword>
<comment type="caution">
    <text evidence="5">The sequence shown here is derived from an EMBL/GenBank/DDBJ whole genome shotgun (WGS) entry which is preliminary data.</text>
</comment>
<dbReference type="Proteomes" id="UP001203058">
    <property type="component" value="Unassembled WGS sequence"/>
</dbReference>
<evidence type="ECO:0000256" key="2">
    <source>
        <dbReference type="ARBA" id="ARBA00023125"/>
    </source>
</evidence>
<dbReference type="InterPro" id="IPR036390">
    <property type="entry name" value="WH_DNA-bd_sf"/>
</dbReference>
<dbReference type="EMBL" id="JAKZHW010000002">
    <property type="protein sequence ID" value="MCH8617224.1"/>
    <property type="molecule type" value="Genomic_DNA"/>
</dbReference>
<feature type="domain" description="HTH crp-type" evidence="4">
    <location>
        <begin position="155"/>
        <end position="227"/>
    </location>
</feature>
<reference evidence="5 6" key="1">
    <citation type="submission" date="2022-03" db="EMBL/GenBank/DDBJ databases">
        <authorList>
            <person name="Jo J.-H."/>
            <person name="Im W.-T."/>
        </authorList>
    </citation>
    <scope>NUCLEOTIDE SEQUENCE [LARGE SCALE GENOMIC DNA]</scope>
    <source>
        <strain evidence="5 6">SM33</strain>
    </source>
</reference>
<protein>
    <submittedName>
        <fullName evidence="5">Crp/Fnr family transcriptional regulator</fullName>
    </submittedName>
</protein>
<dbReference type="SUPFAM" id="SSF46785">
    <property type="entry name" value="Winged helix' DNA-binding domain"/>
    <property type="match status" value="1"/>
</dbReference>
<dbReference type="Pfam" id="PF13545">
    <property type="entry name" value="HTH_Crp_2"/>
    <property type="match status" value="1"/>
</dbReference>
<gene>
    <name evidence="5" type="ORF">LZ016_14095</name>
</gene>
<dbReference type="InterPro" id="IPR012318">
    <property type="entry name" value="HTH_CRP"/>
</dbReference>
<evidence type="ECO:0000259" key="4">
    <source>
        <dbReference type="PROSITE" id="PS51063"/>
    </source>
</evidence>
<keyword evidence="6" id="KW-1185">Reference proteome</keyword>
<dbReference type="InterPro" id="IPR014710">
    <property type="entry name" value="RmlC-like_jellyroll"/>
</dbReference>
<keyword evidence="1" id="KW-0805">Transcription regulation</keyword>
<evidence type="ECO:0000256" key="1">
    <source>
        <dbReference type="ARBA" id="ARBA00023015"/>
    </source>
</evidence>
<dbReference type="PROSITE" id="PS51063">
    <property type="entry name" value="HTH_CRP_2"/>
    <property type="match status" value="1"/>
</dbReference>
<evidence type="ECO:0000256" key="3">
    <source>
        <dbReference type="ARBA" id="ARBA00023163"/>
    </source>
</evidence>
<evidence type="ECO:0000313" key="5">
    <source>
        <dbReference type="EMBL" id="MCH8617224.1"/>
    </source>
</evidence>
<dbReference type="SMART" id="SM00419">
    <property type="entry name" value="HTH_CRP"/>
    <property type="match status" value="1"/>
</dbReference>
<sequence>MDAYRPLPADAPRHWRDEFIGPEYLAGSAQFILAYLAANSAKPIHLLPRRPFREPKEARNEIILVRSGLLALYTTDDTGRRQIVALRYPGEAVLPMERRLKIGVQPVVRSEIAAGDARSFDDAVQDSPEFRRLVQQVVQRNHAVAFEWLTNCGLRDATSRIAHLICETFHRLGVDAERDALRSPLTQQLMAQITGQTAVNVNRVLSDLERNATIRRNDREIEALNFPELKRIAGFDPSYLG</sequence>
<accession>A0ABS9VRI0</accession>
<dbReference type="Gene3D" id="2.60.120.10">
    <property type="entry name" value="Jelly Rolls"/>
    <property type="match status" value="1"/>
</dbReference>
<organism evidence="5 6">
    <name type="scientific">Sphingomonas telluris</name>
    <dbReference type="NCBI Taxonomy" id="2907998"/>
    <lineage>
        <taxon>Bacteria</taxon>
        <taxon>Pseudomonadati</taxon>
        <taxon>Pseudomonadota</taxon>
        <taxon>Alphaproteobacteria</taxon>
        <taxon>Sphingomonadales</taxon>
        <taxon>Sphingomonadaceae</taxon>
        <taxon>Sphingomonas</taxon>
    </lineage>
</organism>
<dbReference type="SUPFAM" id="SSF51206">
    <property type="entry name" value="cAMP-binding domain-like"/>
    <property type="match status" value="1"/>
</dbReference>
<name>A0ABS9VRI0_9SPHN</name>
<dbReference type="RefSeq" id="WP_241448088.1">
    <property type="nucleotide sequence ID" value="NZ_JAKZHW010000002.1"/>
</dbReference>
<dbReference type="InterPro" id="IPR018490">
    <property type="entry name" value="cNMP-bd_dom_sf"/>
</dbReference>
<dbReference type="Gene3D" id="1.10.10.10">
    <property type="entry name" value="Winged helix-like DNA-binding domain superfamily/Winged helix DNA-binding domain"/>
    <property type="match status" value="1"/>
</dbReference>
<keyword evidence="3" id="KW-0804">Transcription</keyword>
<proteinExistence type="predicted"/>